<dbReference type="Proteomes" id="UP001140206">
    <property type="component" value="Chromosome 4"/>
</dbReference>
<feature type="compositionally biased region" description="Basic and acidic residues" evidence="1">
    <location>
        <begin position="559"/>
        <end position="571"/>
    </location>
</feature>
<dbReference type="PROSITE" id="PS50076">
    <property type="entry name" value="DNAJ_2"/>
    <property type="match status" value="1"/>
</dbReference>
<organism evidence="3 4">
    <name type="scientific">Rhynchospora pubera</name>
    <dbReference type="NCBI Taxonomy" id="906938"/>
    <lineage>
        <taxon>Eukaryota</taxon>
        <taxon>Viridiplantae</taxon>
        <taxon>Streptophyta</taxon>
        <taxon>Embryophyta</taxon>
        <taxon>Tracheophyta</taxon>
        <taxon>Spermatophyta</taxon>
        <taxon>Magnoliopsida</taxon>
        <taxon>Liliopsida</taxon>
        <taxon>Poales</taxon>
        <taxon>Cyperaceae</taxon>
        <taxon>Cyperoideae</taxon>
        <taxon>Rhynchosporeae</taxon>
        <taxon>Rhynchospora</taxon>
    </lineage>
</organism>
<dbReference type="Pfam" id="PF00226">
    <property type="entry name" value="DnaJ"/>
    <property type="match status" value="1"/>
</dbReference>
<feature type="compositionally biased region" description="Low complexity" evidence="1">
    <location>
        <begin position="612"/>
        <end position="629"/>
    </location>
</feature>
<feature type="compositionally biased region" description="Basic and acidic residues" evidence="1">
    <location>
        <begin position="701"/>
        <end position="710"/>
    </location>
</feature>
<protein>
    <recommendedName>
        <fullName evidence="2">J domain-containing protein</fullName>
    </recommendedName>
</protein>
<feature type="compositionally biased region" description="Low complexity" evidence="1">
    <location>
        <begin position="727"/>
        <end position="739"/>
    </location>
</feature>
<feature type="compositionally biased region" description="Polar residues" evidence="1">
    <location>
        <begin position="653"/>
        <end position="673"/>
    </location>
</feature>
<feature type="compositionally biased region" description="Low complexity" evidence="1">
    <location>
        <begin position="354"/>
        <end position="368"/>
    </location>
</feature>
<feature type="compositionally biased region" description="Polar residues" evidence="1">
    <location>
        <begin position="138"/>
        <end position="153"/>
    </location>
</feature>
<feature type="domain" description="J" evidence="2">
    <location>
        <begin position="65"/>
        <end position="129"/>
    </location>
</feature>
<dbReference type="InterPro" id="IPR001623">
    <property type="entry name" value="DnaJ_domain"/>
</dbReference>
<dbReference type="SUPFAM" id="SSF46565">
    <property type="entry name" value="Chaperone J-domain"/>
    <property type="match status" value="1"/>
</dbReference>
<dbReference type="InterPro" id="IPR024593">
    <property type="entry name" value="DUF3444"/>
</dbReference>
<feature type="region of interest" description="Disordered" evidence="1">
    <location>
        <begin position="134"/>
        <end position="153"/>
    </location>
</feature>
<dbReference type="InterPro" id="IPR036869">
    <property type="entry name" value="J_dom_sf"/>
</dbReference>
<evidence type="ECO:0000313" key="4">
    <source>
        <dbReference type="Proteomes" id="UP001140206"/>
    </source>
</evidence>
<feature type="compositionally biased region" description="Polar residues" evidence="1">
    <location>
        <begin position="382"/>
        <end position="393"/>
    </location>
</feature>
<feature type="region of interest" description="Disordered" evidence="1">
    <location>
        <begin position="219"/>
        <end position="258"/>
    </location>
</feature>
<dbReference type="PROSITE" id="PS00636">
    <property type="entry name" value="DNAJ_1"/>
    <property type="match status" value="1"/>
</dbReference>
<feature type="region of interest" description="Disordered" evidence="1">
    <location>
        <begin position="556"/>
        <end position="741"/>
    </location>
</feature>
<evidence type="ECO:0000259" key="2">
    <source>
        <dbReference type="PROSITE" id="PS50076"/>
    </source>
</evidence>
<feature type="compositionally biased region" description="Polar residues" evidence="1">
    <location>
        <begin position="227"/>
        <end position="244"/>
    </location>
</feature>
<feature type="region of interest" description="Disordered" evidence="1">
    <location>
        <begin position="755"/>
        <end position="853"/>
    </location>
</feature>
<dbReference type="PANTHER" id="PTHR47374">
    <property type="entry name" value="ENDOSOME ANTIGEN-LIKE PROTEIN, PUTATIVE (DUF3444)-RELATED"/>
    <property type="match status" value="1"/>
</dbReference>
<keyword evidence="4" id="KW-1185">Reference proteome</keyword>
<feature type="compositionally biased region" description="Polar residues" evidence="1">
    <location>
        <begin position="816"/>
        <end position="828"/>
    </location>
</feature>
<feature type="region of interest" description="Disordered" evidence="1">
    <location>
        <begin position="347"/>
        <end position="393"/>
    </location>
</feature>
<dbReference type="PANTHER" id="PTHR47374:SF6">
    <property type="entry name" value="ENDOSOME ANTIGEN-LIKE PROTEIN, PUTATIVE (DUF3444)-RELATED"/>
    <property type="match status" value="1"/>
</dbReference>
<dbReference type="EMBL" id="JAMFTS010000004">
    <property type="protein sequence ID" value="KAJ4761041.1"/>
    <property type="molecule type" value="Genomic_DNA"/>
</dbReference>
<evidence type="ECO:0000256" key="1">
    <source>
        <dbReference type="SAM" id="MobiDB-lite"/>
    </source>
</evidence>
<dbReference type="Pfam" id="PF11926">
    <property type="entry name" value="DUF3444"/>
    <property type="match status" value="1"/>
</dbReference>
<proteinExistence type="predicted"/>
<dbReference type="SMART" id="SM00271">
    <property type="entry name" value="DnaJ"/>
    <property type="match status" value="1"/>
</dbReference>
<feature type="compositionally biased region" description="Polar residues" evidence="1">
    <location>
        <begin position="770"/>
        <end position="793"/>
    </location>
</feature>
<dbReference type="PRINTS" id="PR00625">
    <property type="entry name" value="JDOMAIN"/>
</dbReference>
<evidence type="ECO:0000313" key="3">
    <source>
        <dbReference type="EMBL" id="KAJ4761041.1"/>
    </source>
</evidence>
<feature type="compositionally biased region" description="Polar residues" evidence="1">
    <location>
        <begin position="684"/>
        <end position="698"/>
    </location>
</feature>
<feature type="compositionally biased region" description="Basic and acidic residues" evidence="1">
    <location>
        <begin position="630"/>
        <end position="645"/>
    </location>
</feature>
<dbReference type="AlphaFoldDB" id="A0AAV8D1F0"/>
<sequence length="1102" mass="121892">MECKKEVAVHAKEIAEKRLLKQDYAGAKAMALKAKKLFPLDNICQLLAVCEVHCSAQLMANGLYDWYKIIQVEPLSDEIMIRKQYHKLVALLHPDKNKIPGAEAAFKLVGEANNTLSDRAKRIMYDQKRKHLVRSAGPHQSTETNAAPNSFSNLNRANKWQPQLQQLHQKFTFWTECPGCKTQHQYNRNILSHIVCCTHCSSNFIANSLPHLNAEHMEHMDGGRSPQKITETNSAHNSSNNLNGANKWRAQQQHQPQPHQGLTFTAECPSCGTLHQYYSNMLYNILCCTHCSKRFRASAASNLKPGHMDGDRNEPQQFNSLREPQKSDICSFTCDRGVGGTTMNITVGVRKPDSNPNPTSMSNSSSPNTITGQMRGKRFSMDRSQNPSPCSIPNLSFDYNQIIGDREGIDGGAHASGTGTPLRRSPCNKPDVKNDAEPGCPSSAKMERVTVKEVRDGNCSANAANTNTTASTRVDGVMKEQERDEEKEQVEPSGFLEKINTDLKPIGSAEDKGTTSKKARLEVNGVPEGNGSVKATNTNTSAITCVEGATATKWFQTGQREKEREKEKGMEKLQPSDFLKEKDTAFKPSASAEGSSAAYKKAKVEVDGMPDGNGSANATNTNTSASSRAGVEEKEQDGEKEKEQVEPSGLLENGNTSFKPSRSADNNGATSKKASLEVEGVQDGNGTVNTANTSTSTLVEGKVKEQDRGTARIFTDNALPHLNLGNQPQQFTGQQQPQQSDSYRLTYVRRVRGTTRDTAEGVTKPDENCLSMSKSNNPNTVNGQMTKSVSADTSLKPYPCSEPDLSLDVNQRRGNADGTDSGNHSVGTSRPLRRSSRNRPDVKYNGTGISNPAKEARGVVKGEQNGTCVSSPAKKPNDDAEKLYVYPDPEFHKFDLWRTCNKFQQGNIWALYSDLDTFPKYYGLICKVEYEPFQVHINWLKACPKSDVETAWLGADLPISCGKFRVTTQNTIYDKTYYFSHMVRHHNRGNYYEILPEVGEVWAIYKNWSAGWMPCDFKTSKFDIVEVIENREQSTIVCPLKQVPEYTSVFMSDEVDGADSGAWEVPASAYILFSHKIPAIRLKDECGGKLEGFWELDPASVP</sequence>
<feature type="region of interest" description="Disordered" evidence="1">
    <location>
        <begin position="408"/>
        <end position="443"/>
    </location>
</feature>
<reference evidence="3" key="1">
    <citation type="submission" date="2022-08" db="EMBL/GenBank/DDBJ databases">
        <authorList>
            <person name="Marques A."/>
        </authorList>
    </citation>
    <scope>NUCLEOTIDE SEQUENCE</scope>
    <source>
        <strain evidence="3">RhyPub2mFocal</strain>
        <tissue evidence="3">Leaves</tissue>
    </source>
</reference>
<dbReference type="InterPro" id="IPR018253">
    <property type="entry name" value="DnaJ_domain_CS"/>
</dbReference>
<dbReference type="GO" id="GO:0005783">
    <property type="term" value="C:endoplasmic reticulum"/>
    <property type="evidence" value="ECO:0007669"/>
    <property type="project" value="UniProtKB-ARBA"/>
</dbReference>
<feature type="region of interest" description="Disordered" evidence="1">
    <location>
        <begin position="302"/>
        <end position="324"/>
    </location>
</feature>
<gene>
    <name evidence="3" type="ORF">LUZ62_071416</name>
</gene>
<name>A0AAV8D1F0_9POAL</name>
<comment type="caution">
    <text evidence="3">The sequence shown here is derived from an EMBL/GenBank/DDBJ whole genome shotgun (WGS) entry which is preliminary data.</text>
</comment>
<feature type="compositionally biased region" description="Basic and acidic residues" evidence="1">
    <location>
        <begin position="755"/>
        <end position="767"/>
    </location>
</feature>
<accession>A0AAV8D1F0</accession>
<dbReference type="Gene3D" id="1.10.287.110">
    <property type="entry name" value="DnaJ domain"/>
    <property type="match status" value="1"/>
</dbReference>
<dbReference type="CDD" id="cd06257">
    <property type="entry name" value="DnaJ"/>
    <property type="match status" value="1"/>
</dbReference>